<feature type="compositionally biased region" description="Basic and acidic residues" evidence="11">
    <location>
        <begin position="1402"/>
        <end position="1425"/>
    </location>
</feature>
<protein>
    <recommendedName>
        <fullName evidence="1">non-specific serine/threonine protein kinase</fullName>
        <ecNumber evidence="1">2.7.11.1</ecNumber>
    </recommendedName>
</protein>
<name>A0ABR2YKW0_9CHLO</name>
<dbReference type="Gene3D" id="3.30.200.20">
    <property type="entry name" value="Phosphorylase Kinase, domain 1"/>
    <property type="match status" value="1"/>
</dbReference>
<dbReference type="InterPro" id="IPR016135">
    <property type="entry name" value="UBQ-conjugating_enzyme/RWD"/>
</dbReference>
<feature type="compositionally biased region" description="Polar residues" evidence="11">
    <location>
        <begin position="261"/>
        <end position="272"/>
    </location>
</feature>
<dbReference type="Gene3D" id="3.30.930.10">
    <property type="entry name" value="Bira Bifunctional Protein, Domain 2"/>
    <property type="match status" value="1"/>
</dbReference>
<evidence type="ECO:0000259" key="12">
    <source>
        <dbReference type="PROSITE" id="PS50011"/>
    </source>
</evidence>
<dbReference type="InterPro" id="IPR006575">
    <property type="entry name" value="RWD_dom"/>
</dbReference>
<dbReference type="CDD" id="cd23823">
    <property type="entry name" value="RWD_GCN2"/>
    <property type="match status" value="1"/>
</dbReference>
<keyword evidence="6 10" id="KW-0067">ATP-binding</keyword>
<accession>A0ABR2YKW0</accession>
<feature type="compositionally biased region" description="Low complexity" evidence="11">
    <location>
        <begin position="313"/>
        <end position="324"/>
    </location>
</feature>
<evidence type="ECO:0000256" key="1">
    <source>
        <dbReference type="ARBA" id="ARBA00012513"/>
    </source>
</evidence>
<sequence length="1425" mass="153417">MARKKKKGSKQNTSREAALSRAAQEELVALQAIFSNPDGDAEEEEPFKIDEDEQGFSLRVVPHPGDAEANFVWADLGIRLNGRYPETPCALRVKDTKGLSVTDKRALSKALHRALAQHAQQEEVCAFNLVEACQEFLQQRNKPSKDEAEEAASISLWHDMQRRDAPSSGASSETGDDLYVDQAAWGSAGAGGLFETDAPTDPARVAKPSSAPWAAAQSVPASAASPALLRPVHDGSTTGAPKHPLGSAAADLAARMDSGAQLASGTDAQRQAPSRYESADQNQEDGGMAGTTQPVARAVAHSTASAGSHKRSSGSGDRSEPSSSMVGNLISTMRSGFTRVMAALPPALRRTLRDGSAGNSVAGSEEEEEEDDGGRTREDIKKDLLLGHLLGLLTEGGEGMPAHALPALASSLADTGLLPRWVQVSLVQQPALFDRAFQRLFSKELAKVAAETSLGGPGGGSGSGSVGRDPAASWVLDRFWQRPSAKAPLARPTAAPRAGEEVSRYLSDFQELRTLGKGGYGLVVAAVNRLDGRQYAIKKIKMPSSAPAAYSRLMREVATLARLQHPYIVRYFQAWCEAGIGDMPMDTDADTDVGDWLAETSESQLHAVGTSMRQLTFTGLDTVQEVSCEGTPSSAPAANSNDETAVEWTQTQKTGSRQAAPQQMLYIQMEFCPRTLRQVLDESPSGMEPEDCWQVVRQLLAGLANIHSQGIIHRDLKPANIFYDARGDIKLGDFGLAKFASMPESEEEAEERGISCAKERHDADSQHGSALGETTGRVGTSFYISPEVANGWARYDDKVDIFSLGIVAFELWHPFATGMERVALLRDLQSHGVMPAEWEAAHPQVARLIRWLTAVNPADRPNAREVLRSELLPPTVGDEQLTDLLRSLPDNLDAYERVVDAIFSMPSDLMVQDEVPGTPNSLQVSARNAVVDAIERVFEVHGAVPMDSSDVGFCPIDAPADIAAMLSTSGAQLAMRYELRAPFAAWLARQAAAGVRSSAILEAMRRYEVAWVRRRGVGRCLPRAYLQADLDIVTLPGSTPSETLLADAEVIRTVSEVMDALPEWSGELEVRLGHRSLLDASLTHAHVPKELRGSALRLLATGLAPSPRAAGARSKHWPSIRVALEGLGLSGNAVAGCKQFLLQVPGEAEAALHRLHAKLVDAPTGARRPSGQVQAALEAVRLVTAHLRAWGLPGAQVVVDPLLRPHADYYSGVVFQVHLVQLGTGASSLLAVGGRYDGLLKSLWPPAMGTPMGAVGVTLNVERLFALAAPQPKRGRPAALQASQAEVLVCAKGGGGLLKERMALAALLWEAGIRTELVHSASPSQTAQYEYAGARHIHWLVTINAATFSTTDTVRVKNLERRTEEDVPYSEVARFLMAALPRFQQREAIISRQQQRELAAATHEEPDDRPGFEDTRRGSRKFDRR</sequence>
<keyword evidence="3" id="KW-0808">Transferase</keyword>
<dbReference type="InterPro" id="IPR008271">
    <property type="entry name" value="Ser/Thr_kinase_AS"/>
</dbReference>
<dbReference type="SMART" id="SM00591">
    <property type="entry name" value="RWD"/>
    <property type="match status" value="1"/>
</dbReference>
<dbReference type="Pfam" id="PF05773">
    <property type="entry name" value="RWD"/>
    <property type="match status" value="1"/>
</dbReference>
<dbReference type="InterPro" id="IPR017441">
    <property type="entry name" value="Protein_kinase_ATP_BS"/>
</dbReference>
<gene>
    <name evidence="14" type="ORF">WJX75_007809</name>
</gene>
<dbReference type="InterPro" id="IPR011009">
    <property type="entry name" value="Kinase-like_dom_sf"/>
</dbReference>
<dbReference type="PROSITE" id="PS50011">
    <property type="entry name" value="PROTEIN_KINASE_DOM"/>
    <property type="match status" value="1"/>
</dbReference>
<feature type="binding site" evidence="10">
    <location>
        <position position="539"/>
    </location>
    <ligand>
        <name>ATP</name>
        <dbReference type="ChEBI" id="CHEBI:30616"/>
    </ligand>
</feature>
<comment type="catalytic activity">
    <reaction evidence="8">
        <text>L-threonyl-[protein] + ATP = O-phospho-L-threonyl-[protein] + ADP + H(+)</text>
        <dbReference type="Rhea" id="RHEA:46608"/>
        <dbReference type="Rhea" id="RHEA-COMP:11060"/>
        <dbReference type="Rhea" id="RHEA-COMP:11605"/>
        <dbReference type="ChEBI" id="CHEBI:15378"/>
        <dbReference type="ChEBI" id="CHEBI:30013"/>
        <dbReference type="ChEBI" id="CHEBI:30616"/>
        <dbReference type="ChEBI" id="CHEBI:61977"/>
        <dbReference type="ChEBI" id="CHEBI:456216"/>
        <dbReference type="EC" id="2.7.11.1"/>
    </reaction>
</comment>
<feature type="region of interest" description="Disordered" evidence="11">
    <location>
        <begin position="629"/>
        <end position="659"/>
    </location>
</feature>
<evidence type="ECO:0000256" key="11">
    <source>
        <dbReference type="SAM" id="MobiDB-lite"/>
    </source>
</evidence>
<dbReference type="InterPro" id="IPR050339">
    <property type="entry name" value="CC_SR_Kinase"/>
</dbReference>
<feature type="region of interest" description="Disordered" evidence="11">
    <location>
        <begin position="1394"/>
        <end position="1425"/>
    </location>
</feature>
<dbReference type="PROSITE" id="PS50908">
    <property type="entry name" value="RWD"/>
    <property type="match status" value="1"/>
</dbReference>
<dbReference type="InterPro" id="IPR016255">
    <property type="entry name" value="Gcn2"/>
</dbReference>
<dbReference type="EC" id="2.7.11.1" evidence="1"/>
<dbReference type="PIRSF" id="PIRSF000660">
    <property type="entry name" value="Ser/Thr_PK_GCN2"/>
    <property type="match status" value="1"/>
</dbReference>
<dbReference type="PANTHER" id="PTHR11042:SF136">
    <property type="entry name" value="EIF-2-ALPHA KINASE GCN2"/>
    <property type="match status" value="1"/>
</dbReference>
<comment type="similarity">
    <text evidence="7">Belongs to the protein kinase superfamily. Ser/Thr protein kinase family. GCN2 subfamily.</text>
</comment>
<dbReference type="InterPro" id="IPR000719">
    <property type="entry name" value="Prot_kinase_dom"/>
</dbReference>
<dbReference type="PROSITE" id="PS00107">
    <property type="entry name" value="PROTEIN_KINASE_ATP"/>
    <property type="match status" value="1"/>
</dbReference>
<evidence type="ECO:0000256" key="9">
    <source>
        <dbReference type="ARBA" id="ARBA00048679"/>
    </source>
</evidence>
<feature type="domain" description="RWD" evidence="13">
    <location>
        <begin position="25"/>
        <end position="140"/>
    </location>
</feature>
<dbReference type="Gene3D" id="3.40.50.800">
    <property type="entry name" value="Anticodon-binding domain"/>
    <property type="match status" value="1"/>
</dbReference>
<keyword evidence="2" id="KW-0723">Serine/threonine-protein kinase</keyword>
<keyword evidence="5" id="KW-0418">Kinase</keyword>
<feature type="region of interest" description="Disordered" evidence="11">
    <location>
        <begin position="259"/>
        <end position="326"/>
    </location>
</feature>
<evidence type="ECO:0000256" key="10">
    <source>
        <dbReference type="PROSITE-ProRule" id="PRU10141"/>
    </source>
</evidence>
<comment type="catalytic activity">
    <reaction evidence="9">
        <text>L-seryl-[protein] + ATP = O-phospho-L-seryl-[protein] + ADP + H(+)</text>
        <dbReference type="Rhea" id="RHEA:17989"/>
        <dbReference type="Rhea" id="RHEA-COMP:9863"/>
        <dbReference type="Rhea" id="RHEA-COMP:11604"/>
        <dbReference type="ChEBI" id="CHEBI:15378"/>
        <dbReference type="ChEBI" id="CHEBI:29999"/>
        <dbReference type="ChEBI" id="CHEBI:30616"/>
        <dbReference type="ChEBI" id="CHEBI:83421"/>
        <dbReference type="ChEBI" id="CHEBI:456216"/>
        <dbReference type="EC" id="2.7.11.1"/>
    </reaction>
</comment>
<evidence type="ECO:0000313" key="14">
    <source>
        <dbReference type="EMBL" id="KAK9906778.1"/>
    </source>
</evidence>
<feature type="region of interest" description="Disordered" evidence="11">
    <location>
        <begin position="1"/>
        <end position="22"/>
    </location>
</feature>
<feature type="region of interest" description="Disordered" evidence="11">
    <location>
        <begin position="351"/>
        <end position="379"/>
    </location>
</feature>
<feature type="region of interest" description="Disordered" evidence="11">
    <location>
        <begin position="139"/>
        <end position="175"/>
    </location>
</feature>
<keyword evidence="4 10" id="KW-0547">Nucleotide-binding</keyword>
<dbReference type="SUPFAM" id="SSF52954">
    <property type="entry name" value="Class II aaRS ABD-related"/>
    <property type="match status" value="1"/>
</dbReference>
<dbReference type="InterPro" id="IPR024435">
    <property type="entry name" value="HisRS-related_dom"/>
</dbReference>
<dbReference type="CDD" id="cd14046">
    <property type="entry name" value="STKc_EIF2AK4_GCN2_rpt2"/>
    <property type="match status" value="1"/>
</dbReference>
<evidence type="ECO:0000256" key="3">
    <source>
        <dbReference type="ARBA" id="ARBA00022679"/>
    </source>
</evidence>
<evidence type="ECO:0000256" key="7">
    <source>
        <dbReference type="ARBA" id="ARBA00037982"/>
    </source>
</evidence>
<feature type="domain" description="Protein kinase" evidence="12">
    <location>
        <begin position="509"/>
        <end position="872"/>
    </location>
</feature>
<dbReference type="Pfam" id="PF00069">
    <property type="entry name" value="Pkinase"/>
    <property type="match status" value="2"/>
</dbReference>
<dbReference type="Pfam" id="PF13393">
    <property type="entry name" value="tRNA-synt_His"/>
    <property type="match status" value="1"/>
</dbReference>
<dbReference type="PROSITE" id="PS00108">
    <property type="entry name" value="PROTEIN_KINASE_ST"/>
    <property type="match status" value="1"/>
</dbReference>
<reference evidence="14 15" key="1">
    <citation type="journal article" date="2024" name="Nat. Commun.">
        <title>Phylogenomics reveals the evolutionary origins of lichenization in chlorophyte algae.</title>
        <authorList>
            <person name="Puginier C."/>
            <person name="Libourel C."/>
            <person name="Otte J."/>
            <person name="Skaloud P."/>
            <person name="Haon M."/>
            <person name="Grisel S."/>
            <person name="Petersen M."/>
            <person name="Berrin J.G."/>
            <person name="Delaux P.M."/>
            <person name="Dal Grande F."/>
            <person name="Keller J."/>
        </authorList>
    </citation>
    <scope>NUCLEOTIDE SEQUENCE [LARGE SCALE GENOMIC DNA]</scope>
    <source>
        <strain evidence="14 15">SAG 216-7</strain>
    </source>
</reference>
<evidence type="ECO:0000259" key="13">
    <source>
        <dbReference type="PROSITE" id="PS50908"/>
    </source>
</evidence>
<dbReference type="Pfam" id="PF12745">
    <property type="entry name" value="HGTP_anticodon2"/>
    <property type="match status" value="1"/>
</dbReference>
<evidence type="ECO:0000256" key="2">
    <source>
        <dbReference type="ARBA" id="ARBA00022527"/>
    </source>
</evidence>
<keyword evidence="15" id="KW-1185">Reference proteome</keyword>
<dbReference type="PANTHER" id="PTHR11042">
    <property type="entry name" value="EUKARYOTIC TRANSLATION INITIATION FACTOR 2-ALPHA KINASE EIF2-ALPHA KINASE -RELATED"/>
    <property type="match status" value="1"/>
</dbReference>
<dbReference type="SMART" id="SM00220">
    <property type="entry name" value="S_TKc"/>
    <property type="match status" value="1"/>
</dbReference>
<organism evidence="14 15">
    <name type="scientific">Coccomyxa subellipsoidea</name>
    <dbReference type="NCBI Taxonomy" id="248742"/>
    <lineage>
        <taxon>Eukaryota</taxon>
        <taxon>Viridiplantae</taxon>
        <taxon>Chlorophyta</taxon>
        <taxon>core chlorophytes</taxon>
        <taxon>Trebouxiophyceae</taxon>
        <taxon>Trebouxiophyceae incertae sedis</taxon>
        <taxon>Coccomyxaceae</taxon>
        <taxon>Coccomyxa</taxon>
    </lineage>
</organism>
<evidence type="ECO:0000313" key="15">
    <source>
        <dbReference type="Proteomes" id="UP001491310"/>
    </source>
</evidence>
<feature type="region of interest" description="Disordered" evidence="11">
    <location>
        <begin position="191"/>
        <end position="211"/>
    </location>
</feature>
<dbReference type="SUPFAM" id="SSF56112">
    <property type="entry name" value="Protein kinase-like (PK-like)"/>
    <property type="match status" value="1"/>
</dbReference>
<evidence type="ECO:0000256" key="5">
    <source>
        <dbReference type="ARBA" id="ARBA00022777"/>
    </source>
</evidence>
<dbReference type="InterPro" id="IPR036621">
    <property type="entry name" value="Anticodon-bd_dom_sf"/>
</dbReference>
<dbReference type="Proteomes" id="UP001491310">
    <property type="component" value="Unassembled WGS sequence"/>
</dbReference>
<evidence type="ECO:0000256" key="6">
    <source>
        <dbReference type="ARBA" id="ARBA00022840"/>
    </source>
</evidence>
<evidence type="ECO:0000256" key="4">
    <source>
        <dbReference type="ARBA" id="ARBA00022741"/>
    </source>
</evidence>
<dbReference type="InterPro" id="IPR045864">
    <property type="entry name" value="aa-tRNA-synth_II/BPL/LPL"/>
</dbReference>
<proteinExistence type="inferred from homology"/>
<dbReference type="Gene3D" id="3.10.110.10">
    <property type="entry name" value="Ubiquitin Conjugating Enzyme"/>
    <property type="match status" value="1"/>
</dbReference>
<comment type="caution">
    <text evidence="14">The sequence shown here is derived from an EMBL/GenBank/DDBJ whole genome shotgun (WGS) entry which is preliminary data.</text>
</comment>
<evidence type="ECO:0000256" key="8">
    <source>
        <dbReference type="ARBA" id="ARBA00047899"/>
    </source>
</evidence>
<dbReference type="Gene3D" id="1.10.510.10">
    <property type="entry name" value="Transferase(Phosphotransferase) domain 1"/>
    <property type="match status" value="1"/>
</dbReference>
<dbReference type="InterPro" id="IPR041715">
    <property type="entry name" value="HisRS-like_core"/>
</dbReference>
<dbReference type="SUPFAM" id="SSF55681">
    <property type="entry name" value="Class II aaRS and biotin synthetases"/>
    <property type="match status" value="1"/>
</dbReference>
<dbReference type="SUPFAM" id="SSF54495">
    <property type="entry name" value="UBC-like"/>
    <property type="match status" value="1"/>
</dbReference>
<dbReference type="EMBL" id="JALJOT010000010">
    <property type="protein sequence ID" value="KAK9906778.1"/>
    <property type="molecule type" value="Genomic_DNA"/>
</dbReference>